<protein>
    <recommendedName>
        <fullName evidence="3">HTH CENPB-type domain-containing protein</fullName>
    </recommendedName>
</protein>
<gene>
    <name evidence="4" type="ORF">AVEN_260387_1</name>
</gene>
<evidence type="ECO:0000313" key="4">
    <source>
        <dbReference type="EMBL" id="GBO25192.1"/>
    </source>
</evidence>
<name>A0A4Y2VKT3_ARAVE</name>
<proteinExistence type="predicted"/>
<organism evidence="4 5">
    <name type="scientific">Araneus ventricosus</name>
    <name type="common">Orbweaver spider</name>
    <name type="synonym">Epeira ventricosa</name>
    <dbReference type="NCBI Taxonomy" id="182803"/>
    <lineage>
        <taxon>Eukaryota</taxon>
        <taxon>Metazoa</taxon>
        <taxon>Ecdysozoa</taxon>
        <taxon>Arthropoda</taxon>
        <taxon>Chelicerata</taxon>
        <taxon>Arachnida</taxon>
        <taxon>Araneae</taxon>
        <taxon>Araneomorphae</taxon>
        <taxon>Entelegynae</taxon>
        <taxon>Araneoidea</taxon>
        <taxon>Araneidae</taxon>
        <taxon>Araneus</taxon>
    </lineage>
</organism>
<dbReference type="Proteomes" id="UP000499080">
    <property type="component" value="Unassembled WGS sequence"/>
</dbReference>
<dbReference type="OrthoDB" id="125347at2759"/>
<evidence type="ECO:0000256" key="1">
    <source>
        <dbReference type="ARBA" id="ARBA00004123"/>
    </source>
</evidence>
<dbReference type="InterPro" id="IPR009057">
    <property type="entry name" value="Homeodomain-like_sf"/>
</dbReference>
<evidence type="ECO:0000256" key="2">
    <source>
        <dbReference type="ARBA" id="ARBA00023125"/>
    </source>
</evidence>
<sequence length="94" mass="11065">MPLSIRESHIETAVQKNDNLMRERKQCGKDEDVEGALKEWFLKGRRFSKKMGKDDFQASKGWCHRWKKKESNAVLKPHGEQGDADRRRMVVFDC</sequence>
<comment type="caution">
    <text evidence="4">The sequence shown here is derived from an EMBL/GenBank/DDBJ whole genome shotgun (WGS) entry which is preliminary data.</text>
</comment>
<evidence type="ECO:0000259" key="3">
    <source>
        <dbReference type="Pfam" id="PF03221"/>
    </source>
</evidence>
<dbReference type="GO" id="GO:0003677">
    <property type="term" value="F:DNA binding"/>
    <property type="evidence" value="ECO:0007669"/>
    <property type="project" value="UniProtKB-KW"/>
</dbReference>
<dbReference type="AlphaFoldDB" id="A0A4Y2VKT3"/>
<dbReference type="EMBL" id="BGPR01048171">
    <property type="protein sequence ID" value="GBO25192.1"/>
    <property type="molecule type" value="Genomic_DNA"/>
</dbReference>
<keyword evidence="2" id="KW-0238">DNA-binding</keyword>
<reference evidence="4 5" key="1">
    <citation type="journal article" date="2019" name="Sci. Rep.">
        <title>Orb-weaving spider Araneus ventricosus genome elucidates the spidroin gene catalogue.</title>
        <authorList>
            <person name="Kono N."/>
            <person name="Nakamura H."/>
            <person name="Ohtoshi R."/>
            <person name="Moran D.A.P."/>
            <person name="Shinohara A."/>
            <person name="Yoshida Y."/>
            <person name="Fujiwara M."/>
            <person name="Mori M."/>
            <person name="Tomita M."/>
            <person name="Arakawa K."/>
        </authorList>
    </citation>
    <scope>NUCLEOTIDE SEQUENCE [LARGE SCALE GENOMIC DNA]</scope>
</reference>
<feature type="domain" description="HTH CENPB-type" evidence="3">
    <location>
        <begin position="48"/>
        <end position="69"/>
    </location>
</feature>
<dbReference type="SUPFAM" id="SSF46689">
    <property type="entry name" value="Homeodomain-like"/>
    <property type="match status" value="1"/>
</dbReference>
<keyword evidence="5" id="KW-1185">Reference proteome</keyword>
<dbReference type="Pfam" id="PF03221">
    <property type="entry name" value="HTH_Tnp_Tc5"/>
    <property type="match status" value="1"/>
</dbReference>
<evidence type="ECO:0000313" key="5">
    <source>
        <dbReference type="Proteomes" id="UP000499080"/>
    </source>
</evidence>
<dbReference type="InterPro" id="IPR006600">
    <property type="entry name" value="HTH_CenpB_DNA-bd_dom"/>
</dbReference>
<dbReference type="Gene3D" id="1.10.10.60">
    <property type="entry name" value="Homeodomain-like"/>
    <property type="match status" value="1"/>
</dbReference>
<accession>A0A4Y2VKT3</accession>
<comment type="subcellular location">
    <subcellularLocation>
        <location evidence="1">Nucleus</location>
    </subcellularLocation>
</comment>
<dbReference type="GO" id="GO:0005634">
    <property type="term" value="C:nucleus"/>
    <property type="evidence" value="ECO:0007669"/>
    <property type="project" value="UniProtKB-SubCell"/>
</dbReference>